<accession>A0A6J4VJT4</accession>
<dbReference type="Gene3D" id="3.90.76.10">
    <property type="entry name" value="Dipeptide-binding Protein, Domain 1"/>
    <property type="match status" value="1"/>
</dbReference>
<dbReference type="InterPro" id="IPR030678">
    <property type="entry name" value="Peptide/Ni-bd"/>
</dbReference>
<dbReference type="InterPro" id="IPR039424">
    <property type="entry name" value="SBP_5"/>
</dbReference>
<name>A0A6J4VJT4_9DEIN</name>
<dbReference type="Gene3D" id="3.10.105.10">
    <property type="entry name" value="Dipeptide-binding Protein, Domain 3"/>
    <property type="match status" value="1"/>
</dbReference>
<dbReference type="EMBL" id="CADCWP010000215">
    <property type="protein sequence ID" value="CAA9578269.1"/>
    <property type="molecule type" value="Genomic_DNA"/>
</dbReference>
<dbReference type="PIRSF" id="PIRSF002741">
    <property type="entry name" value="MppA"/>
    <property type="match status" value="1"/>
</dbReference>
<dbReference type="Pfam" id="PF00496">
    <property type="entry name" value="SBP_bac_5"/>
    <property type="match status" value="1"/>
</dbReference>
<dbReference type="AlphaFoldDB" id="A0A6J4VJT4"/>
<proteinExistence type="predicted"/>
<feature type="signal peptide" evidence="1">
    <location>
        <begin position="1"/>
        <end position="18"/>
    </location>
</feature>
<organism evidence="3">
    <name type="scientific">uncultured Truepera sp</name>
    <dbReference type="NCBI Taxonomy" id="543023"/>
    <lineage>
        <taxon>Bacteria</taxon>
        <taxon>Thermotogati</taxon>
        <taxon>Deinococcota</taxon>
        <taxon>Deinococci</taxon>
        <taxon>Trueperales</taxon>
        <taxon>Trueperaceae</taxon>
        <taxon>Truepera</taxon>
        <taxon>environmental samples</taxon>
    </lineage>
</organism>
<dbReference type="GO" id="GO:0015833">
    <property type="term" value="P:peptide transport"/>
    <property type="evidence" value="ECO:0007669"/>
    <property type="project" value="TreeGrafter"/>
</dbReference>
<dbReference type="PANTHER" id="PTHR30290">
    <property type="entry name" value="PERIPLASMIC BINDING COMPONENT OF ABC TRANSPORTER"/>
    <property type="match status" value="1"/>
</dbReference>
<protein>
    <submittedName>
        <fullName evidence="3">Dipeptide-binding ABC transporter, periplasmic substrate-binding component</fullName>
    </submittedName>
</protein>
<feature type="chain" id="PRO_5026670312" evidence="1">
    <location>
        <begin position="19"/>
        <end position="587"/>
    </location>
</feature>
<gene>
    <name evidence="3" type="ORF">AVDCRST_MAG86-2948</name>
</gene>
<feature type="domain" description="Solute-binding protein family 5" evidence="2">
    <location>
        <begin position="67"/>
        <end position="505"/>
    </location>
</feature>
<evidence type="ECO:0000259" key="2">
    <source>
        <dbReference type="Pfam" id="PF00496"/>
    </source>
</evidence>
<dbReference type="PANTHER" id="PTHR30290:SF34">
    <property type="entry name" value="ABC TRANSPORTER, PERIPLASMIC OLIGO-PEPTIDE BINDING PROTEIN, PUTATIVE-RELATED"/>
    <property type="match status" value="1"/>
</dbReference>
<dbReference type="CDD" id="cd08512">
    <property type="entry name" value="PBP2_NikA_DppA_OppA_like_7"/>
    <property type="match status" value="1"/>
</dbReference>
<dbReference type="SUPFAM" id="SSF53850">
    <property type="entry name" value="Periplasmic binding protein-like II"/>
    <property type="match status" value="1"/>
</dbReference>
<keyword evidence="1" id="KW-0732">Signal</keyword>
<dbReference type="GO" id="GO:0042597">
    <property type="term" value="C:periplasmic space"/>
    <property type="evidence" value="ECO:0007669"/>
    <property type="project" value="UniProtKB-ARBA"/>
</dbReference>
<dbReference type="Gene3D" id="3.40.190.10">
    <property type="entry name" value="Periplasmic binding protein-like II"/>
    <property type="match status" value="1"/>
</dbReference>
<evidence type="ECO:0000256" key="1">
    <source>
        <dbReference type="SAM" id="SignalP"/>
    </source>
</evidence>
<evidence type="ECO:0000313" key="3">
    <source>
        <dbReference type="EMBL" id="CAA9578269.1"/>
    </source>
</evidence>
<sequence>MSKLAVFLVLVVMGGAFAQSDPLTFVIQGIGDVDTLDPAQAYDSQSGQIVENVYETLYSYKGESVTEFQPRLATDYQVSDNNLTYTFTLREGVTFHSGNAFSCKDVEYSVQRLLVTNPADSGGWILMEPLTGYYSDANTELGEEATDQQYADFFAAIDGGVECPDGPDGLSVQFKLDHADPAFFVKLLFYAASVVDSAWAVDNGMWDGTEGTWREWIGVDLREHYLQTNMSGTGAYQLVNWAPGDRVVLESFEAYWNGSPPIKNVQVQVVEDQAARILALQQGDADVVGVERAALGQVLNSPGIRVRDAATDPELGWTSTLVSAIFLNQNIVTENNPSVGSGKLDGKGIPANFFSDLNMRKCFNYSFDPRAYIDEVLQGQGVPLTMALPPAYLGYDPEVPTYSYDPTAAEKACRAAWDGQVWENGFTLTVAYNTGNTQRQAVADILKANLEFLNPKFKVQVRSVAWPDLLDQRERGLVPVLINAWIPDYADPDNYIHTFYQTDGYYASSSNFSDEQIDAWDLRARTSFDEVERVDLYSRIGNRAYELAPYILLPQGIPFLVERDNLQGTYINPMYSGSYLWKDLSKN</sequence>
<dbReference type="GO" id="GO:1904680">
    <property type="term" value="F:peptide transmembrane transporter activity"/>
    <property type="evidence" value="ECO:0007669"/>
    <property type="project" value="TreeGrafter"/>
</dbReference>
<dbReference type="GO" id="GO:0043190">
    <property type="term" value="C:ATP-binding cassette (ABC) transporter complex"/>
    <property type="evidence" value="ECO:0007669"/>
    <property type="project" value="InterPro"/>
</dbReference>
<reference evidence="3" key="1">
    <citation type="submission" date="2020-02" db="EMBL/GenBank/DDBJ databases">
        <authorList>
            <person name="Meier V. D."/>
        </authorList>
    </citation>
    <scope>NUCLEOTIDE SEQUENCE</scope>
    <source>
        <strain evidence="3">AVDCRST_MAG86</strain>
    </source>
</reference>
<dbReference type="InterPro" id="IPR000914">
    <property type="entry name" value="SBP_5_dom"/>
</dbReference>